<name>A0A135HZ31_9HYPH</name>
<gene>
    <name evidence="2" type="ORF">ATN84_01325</name>
</gene>
<accession>A0A135HZ31</accession>
<evidence type="ECO:0000313" key="2">
    <source>
        <dbReference type="EMBL" id="KXF78466.1"/>
    </source>
</evidence>
<protein>
    <recommendedName>
        <fullName evidence="4">AraC family transcriptional regulator</fullName>
    </recommendedName>
</protein>
<evidence type="ECO:0000313" key="3">
    <source>
        <dbReference type="Proteomes" id="UP000070107"/>
    </source>
</evidence>
<sequence>MNTIFDAKRAFPADDGNDAMQFPDFPGERLTALDGRLIHAVSPAGAALFRPAEPLAMVILSAIRDMEWSLGPGVTQIFDAPAGMVLVFPAGSQSVLRWPTGKESVSVMLSTERLEGLEELSAELSEPLFSAVSRIIDSKCLQVAHLLRGELQKQAPASERYLDALMTVVATLLLRNHVDKRREEGSRRALLPGVTPHRGLSPGKFLQQDLHRGDGGAGRHLAWSFPHLLS</sequence>
<organism evidence="2 3">
    <name type="scientific">Paramesorhizobium deserti</name>
    <dbReference type="NCBI Taxonomy" id="1494590"/>
    <lineage>
        <taxon>Bacteria</taxon>
        <taxon>Pseudomonadati</taxon>
        <taxon>Pseudomonadota</taxon>
        <taxon>Alphaproteobacteria</taxon>
        <taxon>Hyphomicrobiales</taxon>
        <taxon>Phyllobacteriaceae</taxon>
        <taxon>Paramesorhizobium</taxon>
    </lineage>
</organism>
<reference evidence="2 3" key="1">
    <citation type="submission" date="2015-11" db="EMBL/GenBank/DDBJ databases">
        <title>Draft genome sequence of Paramesorhizobium deserti A-3-E, a strain highly resistant to diverse beta-lactam antibiotics.</title>
        <authorList>
            <person name="Lv R."/>
            <person name="Yang X."/>
            <person name="Fang N."/>
            <person name="Guo J."/>
            <person name="Luo X."/>
            <person name="Peng F."/>
            <person name="Yang R."/>
            <person name="Cui Y."/>
            <person name="Fang C."/>
            <person name="Song Y."/>
        </authorList>
    </citation>
    <scope>NUCLEOTIDE SEQUENCE [LARGE SCALE GENOMIC DNA]</scope>
    <source>
        <strain evidence="2 3">A-3-E</strain>
    </source>
</reference>
<dbReference type="EMBL" id="LNTU01000001">
    <property type="protein sequence ID" value="KXF78466.1"/>
    <property type="molecule type" value="Genomic_DNA"/>
</dbReference>
<proteinExistence type="predicted"/>
<evidence type="ECO:0008006" key="4">
    <source>
        <dbReference type="Google" id="ProtNLM"/>
    </source>
</evidence>
<feature type="region of interest" description="Disordered" evidence="1">
    <location>
        <begin position="184"/>
        <end position="203"/>
    </location>
</feature>
<evidence type="ECO:0000256" key="1">
    <source>
        <dbReference type="SAM" id="MobiDB-lite"/>
    </source>
</evidence>
<comment type="caution">
    <text evidence="2">The sequence shown here is derived from an EMBL/GenBank/DDBJ whole genome shotgun (WGS) entry which is preliminary data.</text>
</comment>
<dbReference type="AlphaFoldDB" id="A0A135HZ31"/>
<dbReference type="Proteomes" id="UP000070107">
    <property type="component" value="Unassembled WGS sequence"/>
</dbReference>
<dbReference type="STRING" id="1494590.ATN84_01325"/>
<dbReference type="RefSeq" id="WP_068879735.1">
    <property type="nucleotide sequence ID" value="NZ_LNTU01000001.1"/>
</dbReference>
<keyword evidence="3" id="KW-1185">Reference proteome</keyword>